<dbReference type="STRING" id="398578.Daci_3407"/>
<evidence type="ECO:0000256" key="1">
    <source>
        <dbReference type="ARBA" id="ARBA00001946"/>
    </source>
</evidence>
<reference evidence="5 6" key="1">
    <citation type="journal article" date="2004" name="Appl. Environ. Microbiol.">
        <title>Mineralization of individual congeners of linear alkylbenzenesulfonate by defined pairs of heterotrophic bacteria.</title>
        <authorList>
            <person name="Schleheck D."/>
            <person name="Knepper T.P."/>
            <person name="Fischer K."/>
            <person name="Cook A.M."/>
        </authorList>
    </citation>
    <scope>NUCLEOTIDE SEQUENCE [LARGE SCALE GENOMIC DNA]</scope>
    <source>
        <strain evidence="6">DSM 14801 / SPH-1</strain>
    </source>
</reference>
<keyword evidence="6" id="KW-1185">Reference proteome</keyword>
<accession>A9C2A1</accession>
<evidence type="ECO:0000313" key="6">
    <source>
        <dbReference type="Proteomes" id="UP000000784"/>
    </source>
</evidence>
<keyword evidence="2" id="KW-0540">Nuclease</keyword>
<comment type="cofactor">
    <cofactor evidence="1">
        <name>Mg(2+)</name>
        <dbReference type="ChEBI" id="CHEBI:18420"/>
    </cofactor>
</comment>
<dbReference type="InterPro" id="IPR014883">
    <property type="entry name" value="VRR_NUC"/>
</dbReference>
<reference evidence="6" key="2">
    <citation type="submission" date="2007-11" db="EMBL/GenBank/DDBJ databases">
        <title>Complete sequence of Delftia acidovorans DSM 14801 / SPH-1.</title>
        <authorList>
            <person name="Copeland A."/>
            <person name="Lucas S."/>
            <person name="Lapidus A."/>
            <person name="Barry K."/>
            <person name="Glavina del Rio T."/>
            <person name="Dalin E."/>
            <person name="Tice H."/>
            <person name="Pitluck S."/>
            <person name="Lowry S."/>
            <person name="Clum A."/>
            <person name="Schmutz J."/>
            <person name="Larimer F."/>
            <person name="Land M."/>
            <person name="Hauser L."/>
            <person name="Kyrpides N."/>
            <person name="Kim E."/>
            <person name="Schleheck D."/>
            <person name="Richardson P."/>
        </authorList>
    </citation>
    <scope>NUCLEOTIDE SEQUENCE [LARGE SCALE GENOMIC DNA]</scope>
    <source>
        <strain evidence="6">DSM 14801 / SPH-1</strain>
    </source>
</reference>
<dbReference type="EMBL" id="CP000884">
    <property type="protein sequence ID" value="ABX36045.1"/>
    <property type="molecule type" value="Genomic_DNA"/>
</dbReference>
<keyword evidence="3" id="KW-0378">Hydrolase</keyword>
<evidence type="ECO:0000256" key="3">
    <source>
        <dbReference type="ARBA" id="ARBA00022801"/>
    </source>
</evidence>
<dbReference type="SMART" id="SM00990">
    <property type="entry name" value="VRR_NUC"/>
    <property type="match status" value="1"/>
</dbReference>
<dbReference type="InterPro" id="IPR011856">
    <property type="entry name" value="tRNA_endonuc-like_dom_sf"/>
</dbReference>
<sequence>MNMPRESAIERADRKNHKAAGRLLLKFVSPGRNGMPDDILLNPIPPEHQELVARYFRFVEYKKPKATPRADQLRRHAELRALGFTVDVIDSQSA</sequence>
<organism evidence="5 6">
    <name type="scientific">Delftia acidovorans (strain DSM 14801 / SPH-1)</name>
    <dbReference type="NCBI Taxonomy" id="398578"/>
    <lineage>
        <taxon>Bacteria</taxon>
        <taxon>Pseudomonadati</taxon>
        <taxon>Pseudomonadota</taxon>
        <taxon>Betaproteobacteria</taxon>
        <taxon>Burkholderiales</taxon>
        <taxon>Comamonadaceae</taxon>
        <taxon>Delftia</taxon>
    </lineage>
</organism>
<dbReference type="eggNOG" id="ENOG50318QH">
    <property type="taxonomic scope" value="Bacteria"/>
</dbReference>
<dbReference type="GO" id="GO:0004518">
    <property type="term" value="F:nuclease activity"/>
    <property type="evidence" value="ECO:0007669"/>
    <property type="project" value="UniProtKB-KW"/>
</dbReference>
<dbReference type="KEGG" id="dac:Daci_3407"/>
<name>A9C2A1_DELAS</name>
<evidence type="ECO:0000256" key="2">
    <source>
        <dbReference type="ARBA" id="ARBA00022722"/>
    </source>
</evidence>
<evidence type="ECO:0000313" key="5">
    <source>
        <dbReference type="EMBL" id="ABX36045.1"/>
    </source>
</evidence>
<dbReference type="Proteomes" id="UP000000784">
    <property type="component" value="Chromosome"/>
</dbReference>
<dbReference type="AlphaFoldDB" id="A9C2A1"/>
<proteinExistence type="predicted"/>
<gene>
    <name evidence="5" type="ordered locus">Daci_3407</name>
</gene>
<dbReference type="HOGENOM" id="CLU_161041_1_0_4"/>
<protein>
    <submittedName>
        <fullName evidence="5">VRR-NUC domain protein</fullName>
    </submittedName>
</protein>
<feature type="domain" description="VRR-NUC" evidence="4">
    <location>
        <begin position="4"/>
        <end position="93"/>
    </location>
</feature>
<evidence type="ECO:0000259" key="4">
    <source>
        <dbReference type="SMART" id="SM00990"/>
    </source>
</evidence>
<dbReference type="GO" id="GO:0016788">
    <property type="term" value="F:hydrolase activity, acting on ester bonds"/>
    <property type="evidence" value="ECO:0007669"/>
    <property type="project" value="InterPro"/>
</dbReference>
<dbReference type="GO" id="GO:0003676">
    <property type="term" value="F:nucleic acid binding"/>
    <property type="evidence" value="ECO:0007669"/>
    <property type="project" value="InterPro"/>
</dbReference>
<dbReference type="Gene3D" id="3.40.1350.10">
    <property type="match status" value="1"/>
</dbReference>